<evidence type="ECO:0000256" key="1">
    <source>
        <dbReference type="SAM" id="Phobius"/>
    </source>
</evidence>
<dbReference type="AlphaFoldDB" id="A0AAV5TC17"/>
<gene>
    <name evidence="2" type="ORF">PENTCL1PPCAC_13803</name>
</gene>
<comment type="caution">
    <text evidence="2">The sequence shown here is derived from an EMBL/GenBank/DDBJ whole genome shotgun (WGS) entry which is preliminary data.</text>
</comment>
<evidence type="ECO:0008006" key="4">
    <source>
        <dbReference type="Google" id="ProtNLM"/>
    </source>
</evidence>
<keyword evidence="1" id="KW-0812">Transmembrane</keyword>
<keyword evidence="1" id="KW-0472">Membrane</keyword>
<reference evidence="2" key="1">
    <citation type="submission" date="2023-10" db="EMBL/GenBank/DDBJ databases">
        <title>Genome assembly of Pristionchus species.</title>
        <authorList>
            <person name="Yoshida K."/>
            <person name="Sommer R.J."/>
        </authorList>
    </citation>
    <scope>NUCLEOTIDE SEQUENCE</scope>
    <source>
        <strain evidence="2">RS0144</strain>
    </source>
</reference>
<keyword evidence="1" id="KW-1133">Transmembrane helix</keyword>
<accession>A0AAV5TC17</accession>
<evidence type="ECO:0000313" key="2">
    <source>
        <dbReference type="EMBL" id="GMS91628.1"/>
    </source>
</evidence>
<evidence type="ECO:0000313" key="3">
    <source>
        <dbReference type="Proteomes" id="UP001432027"/>
    </source>
</evidence>
<proteinExistence type="predicted"/>
<organism evidence="2 3">
    <name type="scientific">Pristionchus entomophagus</name>
    <dbReference type="NCBI Taxonomy" id="358040"/>
    <lineage>
        <taxon>Eukaryota</taxon>
        <taxon>Metazoa</taxon>
        <taxon>Ecdysozoa</taxon>
        <taxon>Nematoda</taxon>
        <taxon>Chromadorea</taxon>
        <taxon>Rhabditida</taxon>
        <taxon>Rhabditina</taxon>
        <taxon>Diplogasteromorpha</taxon>
        <taxon>Diplogasteroidea</taxon>
        <taxon>Neodiplogasteridae</taxon>
        <taxon>Pristionchus</taxon>
    </lineage>
</organism>
<protein>
    <recommendedName>
        <fullName evidence="4">G protein-coupled receptor</fullName>
    </recommendedName>
</protein>
<sequence length="91" mass="10486">MLPIVWSHVSFTCVTIVIWLISVQFALTNKLTAPLFEETISLTFTQGFFMPYFFFKQFKKDSRHNRRVMATNATTGEARIAVHSAVIQNGW</sequence>
<dbReference type="PANTHER" id="PTHR46561">
    <property type="entry name" value="SERPENTINE RECEPTOR, CLASS AB (CLASS A-LIKE)-RELATED"/>
    <property type="match status" value="1"/>
</dbReference>
<feature type="transmembrane region" description="Helical" evidence="1">
    <location>
        <begin position="5"/>
        <end position="27"/>
    </location>
</feature>
<feature type="non-terminal residue" evidence="2">
    <location>
        <position position="91"/>
    </location>
</feature>
<dbReference type="InterPro" id="IPR053286">
    <property type="entry name" value="Nematode_rcpt-like_srab"/>
</dbReference>
<keyword evidence="3" id="KW-1185">Reference proteome</keyword>
<dbReference type="PANTHER" id="PTHR46561:SF11">
    <property type="entry name" value="SERPENTINE RECEPTOR CLASS ALPHA_BETA-14"/>
    <property type="match status" value="1"/>
</dbReference>
<dbReference type="EMBL" id="BTSX01000004">
    <property type="protein sequence ID" value="GMS91628.1"/>
    <property type="molecule type" value="Genomic_DNA"/>
</dbReference>
<dbReference type="Proteomes" id="UP001432027">
    <property type="component" value="Unassembled WGS sequence"/>
</dbReference>
<name>A0AAV5TC17_9BILA</name>